<name>A0ABD1TZ39_9LAMI</name>
<keyword evidence="8 14" id="KW-0863">Zinc-finger</keyword>
<evidence type="ECO:0000256" key="5">
    <source>
        <dbReference type="ARBA" id="ARBA00022679"/>
    </source>
</evidence>
<evidence type="ECO:0000313" key="16">
    <source>
        <dbReference type="EMBL" id="KAL2517996.1"/>
    </source>
</evidence>
<dbReference type="InterPro" id="IPR001841">
    <property type="entry name" value="Znf_RING"/>
</dbReference>
<evidence type="ECO:0000256" key="8">
    <source>
        <dbReference type="ARBA" id="ARBA00022771"/>
    </source>
</evidence>
<keyword evidence="6" id="KW-0812">Transmembrane</keyword>
<dbReference type="GO" id="GO:0008270">
    <property type="term" value="F:zinc ion binding"/>
    <property type="evidence" value="ECO:0007669"/>
    <property type="project" value="UniProtKB-KW"/>
</dbReference>
<dbReference type="GO" id="GO:0016020">
    <property type="term" value="C:membrane"/>
    <property type="evidence" value="ECO:0007669"/>
    <property type="project" value="UniProtKB-SubCell"/>
</dbReference>
<dbReference type="SUPFAM" id="SSF57850">
    <property type="entry name" value="RING/U-box"/>
    <property type="match status" value="1"/>
</dbReference>
<accession>A0ABD1TZ39</accession>
<evidence type="ECO:0000256" key="1">
    <source>
        <dbReference type="ARBA" id="ARBA00000900"/>
    </source>
</evidence>
<dbReference type="PANTHER" id="PTHR46913:SF1">
    <property type="entry name" value="RING-H2 FINGER PROTEIN ATL16"/>
    <property type="match status" value="1"/>
</dbReference>
<evidence type="ECO:0000256" key="14">
    <source>
        <dbReference type="PROSITE-ProRule" id="PRU00175"/>
    </source>
</evidence>
<keyword evidence="12" id="KW-0472">Membrane</keyword>
<dbReference type="SMART" id="SM00184">
    <property type="entry name" value="RING"/>
    <property type="match status" value="1"/>
</dbReference>
<evidence type="ECO:0000256" key="4">
    <source>
        <dbReference type="ARBA" id="ARBA00012483"/>
    </source>
</evidence>
<evidence type="ECO:0000256" key="11">
    <source>
        <dbReference type="ARBA" id="ARBA00022989"/>
    </source>
</evidence>
<comment type="caution">
    <text evidence="16">The sequence shown here is derived from an EMBL/GenBank/DDBJ whole genome shotgun (WGS) entry which is preliminary data.</text>
</comment>
<feature type="domain" description="RING-type" evidence="15">
    <location>
        <begin position="84"/>
        <end position="126"/>
    </location>
</feature>
<dbReference type="EC" id="2.3.2.27" evidence="4"/>
<organism evidence="16 17">
    <name type="scientific">Abeliophyllum distichum</name>
    <dbReference type="NCBI Taxonomy" id="126358"/>
    <lineage>
        <taxon>Eukaryota</taxon>
        <taxon>Viridiplantae</taxon>
        <taxon>Streptophyta</taxon>
        <taxon>Embryophyta</taxon>
        <taxon>Tracheophyta</taxon>
        <taxon>Spermatophyta</taxon>
        <taxon>Magnoliopsida</taxon>
        <taxon>eudicotyledons</taxon>
        <taxon>Gunneridae</taxon>
        <taxon>Pentapetalae</taxon>
        <taxon>asterids</taxon>
        <taxon>lamiids</taxon>
        <taxon>Lamiales</taxon>
        <taxon>Oleaceae</taxon>
        <taxon>Forsythieae</taxon>
        <taxon>Abeliophyllum</taxon>
    </lineage>
</organism>
<sequence length="179" mass="20384">MSGSCLSTIANAVKFNGEVPITSSKNMIAVVLVFASSLVFIQRHGKVRTLLRSLNGTIFKYHDQDAAITMAEKLEEEDELELDCIVCLSRVSWGEKYKILPTCKHGFHVNCIDAWLQRHSTCPLCRCPVPQTPMQYCSIRTQDQDFDALISYLLRLLDHIRTWLMDPLNALSQECLHLR</sequence>
<evidence type="ECO:0000256" key="6">
    <source>
        <dbReference type="ARBA" id="ARBA00022692"/>
    </source>
</evidence>
<gene>
    <name evidence="16" type="ORF">Adt_14243</name>
</gene>
<dbReference type="GO" id="GO:0061630">
    <property type="term" value="F:ubiquitin protein ligase activity"/>
    <property type="evidence" value="ECO:0007669"/>
    <property type="project" value="UniProtKB-EC"/>
</dbReference>
<dbReference type="PANTHER" id="PTHR46913">
    <property type="entry name" value="RING-H2 FINGER PROTEIN ATL16"/>
    <property type="match status" value="1"/>
</dbReference>
<dbReference type="PROSITE" id="PS50089">
    <property type="entry name" value="ZF_RING_2"/>
    <property type="match status" value="1"/>
</dbReference>
<evidence type="ECO:0000256" key="10">
    <source>
        <dbReference type="ARBA" id="ARBA00022833"/>
    </source>
</evidence>
<dbReference type="EMBL" id="JBFOLK010000004">
    <property type="protein sequence ID" value="KAL2517996.1"/>
    <property type="molecule type" value="Genomic_DNA"/>
</dbReference>
<keyword evidence="11" id="KW-1133">Transmembrane helix</keyword>
<evidence type="ECO:0000256" key="2">
    <source>
        <dbReference type="ARBA" id="ARBA00004167"/>
    </source>
</evidence>
<evidence type="ECO:0000256" key="7">
    <source>
        <dbReference type="ARBA" id="ARBA00022723"/>
    </source>
</evidence>
<evidence type="ECO:0000313" key="17">
    <source>
        <dbReference type="Proteomes" id="UP001604336"/>
    </source>
</evidence>
<evidence type="ECO:0000256" key="13">
    <source>
        <dbReference type="ARBA" id="ARBA00024209"/>
    </source>
</evidence>
<comment type="subcellular location">
    <subcellularLocation>
        <location evidence="2">Membrane</location>
        <topology evidence="2">Single-pass membrane protein</topology>
    </subcellularLocation>
</comment>
<dbReference type="InterPro" id="IPR044600">
    <property type="entry name" value="ATL1/ATL16-like"/>
</dbReference>
<protein>
    <recommendedName>
        <fullName evidence="4">RING-type E3 ubiquitin transferase</fullName>
        <ecNumber evidence="4">2.3.2.27</ecNumber>
    </recommendedName>
</protein>
<keyword evidence="17" id="KW-1185">Reference proteome</keyword>
<dbReference type="InterPro" id="IPR013083">
    <property type="entry name" value="Znf_RING/FYVE/PHD"/>
</dbReference>
<dbReference type="Pfam" id="PF13639">
    <property type="entry name" value="zf-RING_2"/>
    <property type="match status" value="1"/>
</dbReference>
<comment type="catalytic activity">
    <reaction evidence="1">
        <text>S-ubiquitinyl-[E2 ubiquitin-conjugating enzyme]-L-cysteine + [acceptor protein]-L-lysine = [E2 ubiquitin-conjugating enzyme]-L-cysteine + N(6)-ubiquitinyl-[acceptor protein]-L-lysine.</text>
        <dbReference type="EC" id="2.3.2.27"/>
    </reaction>
</comment>
<keyword evidence="10" id="KW-0862">Zinc</keyword>
<reference evidence="17" key="1">
    <citation type="submission" date="2024-07" db="EMBL/GenBank/DDBJ databases">
        <title>Two chromosome-level genome assemblies of Korean endemic species Abeliophyllum distichum and Forsythia ovata (Oleaceae).</title>
        <authorList>
            <person name="Jang H."/>
        </authorList>
    </citation>
    <scope>NUCLEOTIDE SEQUENCE [LARGE SCALE GENOMIC DNA]</scope>
</reference>
<evidence type="ECO:0000256" key="12">
    <source>
        <dbReference type="ARBA" id="ARBA00023136"/>
    </source>
</evidence>
<evidence type="ECO:0000256" key="3">
    <source>
        <dbReference type="ARBA" id="ARBA00004906"/>
    </source>
</evidence>
<dbReference type="AlphaFoldDB" id="A0ABD1TZ39"/>
<comment type="similarity">
    <text evidence="13">Belongs to the RING-type zinc finger family. ATL subfamily.</text>
</comment>
<evidence type="ECO:0000259" key="15">
    <source>
        <dbReference type="PROSITE" id="PS50089"/>
    </source>
</evidence>
<keyword evidence="7" id="KW-0479">Metal-binding</keyword>
<keyword evidence="9" id="KW-0833">Ubl conjugation pathway</keyword>
<keyword evidence="5" id="KW-0808">Transferase</keyword>
<evidence type="ECO:0000256" key="9">
    <source>
        <dbReference type="ARBA" id="ARBA00022786"/>
    </source>
</evidence>
<dbReference type="Proteomes" id="UP001604336">
    <property type="component" value="Unassembled WGS sequence"/>
</dbReference>
<dbReference type="Gene3D" id="3.30.40.10">
    <property type="entry name" value="Zinc/RING finger domain, C3HC4 (zinc finger)"/>
    <property type="match status" value="1"/>
</dbReference>
<proteinExistence type="inferred from homology"/>
<comment type="pathway">
    <text evidence="3">Protein modification; protein ubiquitination.</text>
</comment>